<dbReference type="PIRSF" id="PIRSF001467">
    <property type="entry name" value="Peptidylpro_ismrse"/>
    <property type="match status" value="1"/>
</dbReference>
<organism evidence="7">
    <name type="scientific">Singulisphaera sp. Ch08</name>
    <dbReference type="NCBI Taxonomy" id="3120278"/>
    <lineage>
        <taxon>Bacteria</taxon>
        <taxon>Pseudomonadati</taxon>
        <taxon>Planctomycetota</taxon>
        <taxon>Planctomycetia</taxon>
        <taxon>Isosphaerales</taxon>
        <taxon>Isosphaeraceae</taxon>
        <taxon>Singulisphaera</taxon>
    </lineage>
</organism>
<evidence type="ECO:0000256" key="5">
    <source>
        <dbReference type="RuleBase" id="RU363019"/>
    </source>
</evidence>
<dbReference type="PANTHER" id="PTHR43246">
    <property type="entry name" value="PEPTIDYL-PROLYL CIS-TRANS ISOMERASE CYP38, CHLOROPLASTIC"/>
    <property type="match status" value="1"/>
</dbReference>
<feature type="domain" description="PPIase cyclophilin-type" evidence="6">
    <location>
        <begin position="13"/>
        <end position="174"/>
    </location>
</feature>
<proteinExistence type="inferred from homology"/>
<dbReference type="InterPro" id="IPR044665">
    <property type="entry name" value="E_coli_cyclophilin_A-like"/>
</dbReference>
<keyword evidence="4 5" id="KW-0413">Isomerase</keyword>
<dbReference type="SUPFAM" id="SSF50891">
    <property type="entry name" value="Cyclophilin-like"/>
    <property type="match status" value="1"/>
</dbReference>
<dbReference type="GO" id="GO:0006457">
    <property type="term" value="P:protein folding"/>
    <property type="evidence" value="ECO:0007669"/>
    <property type="project" value="InterPro"/>
</dbReference>
<name>A0AAU7CT11_9BACT</name>
<dbReference type="PROSITE" id="PS50072">
    <property type="entry name" value="CSA_PPIASE_2"/>
    <property type="match status" value="1"/>
</dbReference>
<dbReference type="Gene3D" id="2.40.100.10">
    <property type="entry name" value="Cyclophilin-like"/>
    <property type="match status" value="1"/>
</dbReference>
<dbReference type="PROSITE" id="PS00170">
    <property type="entry name" value="CSA_PPIASE_1"/>
    <property type="match status" value="1"/>
</dbReference>
<dbReference type="InterPro" id="IPR029000">
    <property type="entry name" value="Cyclophilin-like_dom_sf"/>
</dbReference>
<dbReference type="InterPro" id="IPR002130">
    <property type="entry name" value="Cyclophilin-type_PPIase_dom"/>
</dbReference>
<dbReference type="InterPro" id="IPR024936">
    <property type="entry name" value="Cyclophilin-type_PPIase"/>
</dbReference>
<dbReference type="EMBL" id="CP155447">
    <property type="protein sequence ID" value="XBH08425.1"/>
    <property type="molecule type" value="Genomic_DNA"/>
</dbReference>
<reference evidence="7" key="1">
    <citation type="submission" date="2024-05" db="EMBL/GenBank/DDBJ databases">
        <title>Planctomycetes of the genus Singulisphaera possess chitinolytic capabilities.</title>
        <authorList>
            <person name="Ivanova A."/>
        </authorList>
    </citation>
    <scope>NUCLEOTIDE SEQUENCE</scope>
    <source>
        <strain evidence="7">Ch08T</strain>
    </source>
</reference>
<evidence type="ECO:0000256" key="3">
    <source>
        <dbReference type="ARBA" id="ARBA00023110"/>
    </source>
</evidence>
<comment type="similarity">
    <text evidence="2 5">Belongs to the cyclophilin-type PPIase family.</text>
</comment>
<evidence type="ECO:0000256" key="1">
    <source>
        <dbReference type="ARBA" id="ARBA00002388"/>
    </source>
</evidence>
<dbReference type="PRINTS" id="PR00153">
    <property type="entry name" value="CSAPPISMRASE"/>
</dbReference>
<keyword evidence="3 5" id="KW-0697">Rotamase</keyword>
<dbReference type="AlphaFoldDB" id="A0AAU7CT11"/>
<sequence>MTMTATAADDKPVVILDTTLGPITIELDRAKAPITVDNFLKYVDDGFYDNLIFHRVMPDFMIQGGGFDDQLNEKQTRASIKNESGNGLSNTRGTIAMARLNAPNSATAQFFINLFDANSRLDSYGGGYTVFGKVTAGMDVVDAIAKVQTTTKSTAKGNLEDVPVKPIYIKSAKRKAKS</sequence>
<evidence type="ECO:0000256" key="2">
    <source>
        <dbReference type="ARBA" id="ARBA00007365"/>
    </source>
</evidence>
<gene>
    <name evidence="7" type="ORF">V5E97_38335</name>
</gene>
<dbReference type="EC" id="5.2.1.8" evidence="5"/>
<evidence type="ECO:0000259" key="6">
    <source>
        <dbReference type="PROSITE" id="PS50072"/>
    </source>
</evidence>
<evidence type="ECO:0000256" key="4">
    <source>
        <dbReference type="ARBA" id="ARBA00023235"/>
    </source>
</evidence>
<evidence type="ECO:0000313" key="7">
    <source>
        <dbReference type="EMBL" id="XBH08425.1"/>
    </source>
</evidence>
<comment type="function">
    <text evidence="1 5">PPIases accelerate the folding of proteins. It catalyzes the cis-trans isomerization of proline imidic peptide bonds in oligopeptides.</text>
</comment>
<dbReference type="Pfam" id="PF00160">
    <property type="entry name" value="Pro_isomerase"/>
    <property type="match status" value="1"/>
</dbReference>
<comment type="catalytic activity">
    <reaction evidence="5">
        <text>[protein]-peptidylproline (omega=180) = [protein]-peptidylproline (omega=0)</text>
        <dbReference type="Rhea" id="RHEA:16237"/>
        <dbReference type="Rhea" id="RHEA-COMP:10747"/>
        <dbReference type="Rhea" id="RHEA-COMP:10748"/>
        <dbReference type="ChEBI" id="CHEBI:83833"/>
        <dbReference type="ChEBI" id="CHEBI:83834"/>
        <dbReference type="EC" id="5.2.1.8"/>
    </reaction>
</comment>
<dbReference type="GO" id="GO:0003755">
    <property type="term" value="F:peptidyl-prolyl cis-trans isomerase activity"/>
    <property type="evidence" value="ECO:0007669"/>
    <property type="project" value="UniProtKB-UniRule"/>
</dbReference>
<dbReference type="InterPro" id="IPR020892">
    <property type="entry name" value="Cyclophilin-type_PPIase_CS"/>
</dbReference>
<accession>A0AAU7CT11</accession>
<protein>
    <recommendedName>
        <fullName evidence="5">Peptidyl-prolyl cis-trans isomerase</fullName>
        <shortName evidence="5">PPIase</shortName>
        <ecNumber evidence="5">5.2.1.8</ecNumber>
    </recommendedName>
</protein>